<evidence type="ECO:0000256" key="11">
    <source>
        <dbReference type="SAM" id="Phobius"/>
    </source>
</evidence>
<accession>A0ABV8TYE8</accession>
<dbReference type="PANTHER" id="PTHR45436:SF5">
    <property type="entry name" value="SENSOR HISTIDINE KINASE TRCS"/>
    <property type="match status" value="1"/>
</dbReference>
<keyword evidence="14" id="KW-0067">ATP-binding</keyword>
<organism evidence="14 15">
    <name type="scientific">Salininema proteolyticum</name>
    <dbReference type="NCBI Taxonomy" id="1607685"/>
    <lineage>
        <taxon>Bacteria</taxon>
        <taxon>Bacillati</taxon>
        <taxon>Actinomycetota</taxon>
        <taxon>Actinomycetes</taxon>
        <taxon>Glycomycetales</taxon>
        <taxon>Glycomycetaceae</taxon>
        <taxon>Salininema</taxon>
    </lineage>
</organism>
<dbReference type="InterPro" id="IPR036890">
    <property type="entry name" value="HATPase_C_sf"/>
</dbReference>
<keyword evidence="7" id="KW-0418">Kinase</keyword>
<keyword evidence="14" id="KW-0547">Nucleotide-binding</keyword>
<evidence type="ECO:0000256" key="6">
    <source>
        <dbReference type="ARBA" id="ARBA00022692"/>
    </source>
</evidence>
<comment type="caution">
    <text evidence="14">The sequence shown here is derived from an EMBL/GenBank/DDBJ whole genome shotgun (WGS) entry which is preliminary data.</text>
</comment>
<feature type="transmembrane region" description="Helical" evidence="11">
    <location>
        <begin position="27"/>
        <end position="56"/>
    </location>
</feature>
<keyword evidence="5" id="KW-0808">Transferase</keyword>
<dbReference type="PROSITE" id="PS50885">
    <property type="entry name" value="HAMP"/>
    <property type="match status" value="1"/>
</dbReference>
<evidence type="ECO:0000256" key="10">
    <source>
        <dbReference type="ARBA" id="ARBA00023136"/>
    </source>
</evidence>
<evidence type="ECO:0000256" key="8">
    <source>
        <dbReference type="ARBA" id="ARBA00022989"/>
    </source>
</evidence>
<keyword evidence="15" id="KW-1185">Reference proteome</keyword>
<dbReference type="SUPFAM" id="SSF55874">
    <property type="entry name" value="ATPase domain of HSP90 chaperone/DNA topoisomerase II/histidine kinase"/>
    <property type="match status" value="1"/>
</dbReference>
<dbReference type="GO" id="GO:0005524">
    <property type="term" value="F:ATP binding"/>
    <property type="evidence" value="ECO:0007669"/>
    <property type="project" value="UniProtKB-KW"/>
</dbReference>
<dbReference type="SUPFAM" id="SSF47384">
    <property type="entry name" value="Homodimeric domain of signal transducing histidine kinase"/>
    <property type="match status" value="1"/>
</dbReference>
<feature type="transmembrane region" description="Helical" evidence="11">
    <location>
        <begin position="174"/>
        <end position="197"/>
    </location>
</feature>
<name>A0ABV8TYE8_9ACTN</name>
<dbReference type="EMBL" id="JBHSDK010000015">
    <property type="protein sequence ID" value="MFC4335836.1"/>
    <property type="molecule type" value="Genomic_DNA"/>
</dbReference>
<dbReference type="PANTHER" id="PTHR45436">
    <property type="entry name" value="SENSOR HISTIDINE KINASE YKOH"/>
    <property type="match status" value="1"/>
</dbReference>
<comment type="catalytic activity">
    <reaction evidence="1">
        <text>ATP + protein L-histidine = ADP + protein N-phospho-L-histidine.</text>
        <dbReference type="EC" id="2.7.13.3"/>
    </reaction>
</comment>
<keyword evidence="9" id="KW-0902">Two-component regulatory system</keyword>
<dbReference type="Proteomes" id="UP001595823">
    <property type="component" value="Unassembled WGS sequence"/>
</dbReference>
<dbReference type="CDD" id="cd00082">
    <property type="entry name" value="HisKA"/>
    <property type="match status" value="1"/>
</dbReference>
<keyword evidence="8 11" id="KW-1133">Transmembrane helix</keyword>
<dbReference type="Pfam" id="PF00672">
    <property type="entry name" value="HAMP"/>
    <property type="match status" value="1"/>
</dbReference>
<evidence type="ECO:0000259" key="12">
    <source>
        <dbReference type="PROSITE" id="PS50109"/>
    </source>
</evidence>
<dbReference type="InterPro" id="IPR003594">
    <property type="entry name" value="HATPase_dom"/>
</dbReference>
<evidence type="ECO:0000256" key="9">
    <source>
        <dbReference type="ARBA" id="ARBA00023012"/>
    </source>
</evidence>
<dbReference type="Pfam" id="PF02518">
    <property type="entry name" value="HATPase_c"/>
    <property type="match status" value="1"/>
</dbReference>
<dbReference type="Pfam" id="PF00512">
    <property type="entry name" value="HisKA"/>
    <property type="match status" value="1"/>
</dbReference>
<evidence type="ECO:0000256" key="5">
    <source>
        <dbReference type="ARBA" id="ARBA00022679"/>
    </source>
</evidence>
<dbReference type="InterPro" id="IPR003660">
    <property type="entry name" value="HAMP_dom"/>
</dbReference>
<evidence type="ECO:0000256" key="7">
    <source>
        <dbReference type="ARBA" id="ARBA00022777"/>
    </source>
</evidence>
<feature type="domain" description="HAMP" evidence="13">
    <location>
        <begin position="198"/>
        <end position="251"/>
    </location>
</feature>
<dbReference type="PROSITE" id="PS50109">
    <property type="entry name" value="HIS_KIN"/>
    <property type="match status" value="1"/>
</dbReference>
<dbReference type="SMART" id="SM00388">
    <property type="entry name" value="HisKA"/>
    <property type="match status" value="1"/>
</dbReference>
<keyword evidence="10 11" id="KW-0472">Membrane</keyword>
<dbReference type="RefSeq" id="WP_380621087.1">
    <property type="nucleotide sequence ID" value="NZ_JBHSDK010000015.1"/>
</dbReference>
<dbReference type="CDD" id="cd06225">
    <property type="entry name" value="HAMP"/>
    <property type="match status" value="1"/>
</dbReference>
<evidence type="ECO:0000256" key="3">
    <source>
        <dbReference type="ARBA" id="ARBA00012438"/>
    </source>
</evidence>
<reference evidence="15" key="1">
    <citation type="journal article" date="2019" name="Int. J. Syst. Evol. Microbiol.">
        <title>The Global Catalogue of Microorganisms (GCM) 10K type strain sequencing project: providing services to taxonomists for standard genome sequencing and annotation.</title>
        <authorList>
            <consortium name="The Broad Institute Genomics Platform"/>
            <consortium name="The Broad Institute Genome Sequencing Center for Infectious Disease"/>
            <person name="Wu L."/>
            <person name="Ma J."/>
        </authorList>
    </citation>
    <scope>NUCLEOTIDE SEQUENCE [LARGE SCALE GENOMIC DNA]</scope>
    <source>
        <strain evidence="15">IBRC-M 10908</strain>
    </source>
</reference>
<dbReference type="SUPFAM" id="SSF158472">
    <property type="entry name" value="HAMP domain-like"/>
    <property type="match status" value="1"/>
</dbReference>
<dbReference type="InterPro" id="IPR036097">
    <property type="entry name" value="HisK_dim/P_sf"/>
</dbReference>
<evidence type="ECO:0000313" key="14">
    <source>
        <dbReference type="EMBL" id="MFC4335836.1"/>
    </source>
</evidence>
<dbReference type="InterPro" id="IPR003661">
    <property type="entry name" value="HisK_dim/P_dom"/>
</dbReference>
<proteinExistence type="predicted"/>
<keyword evidence="6 11" id="KW-0812">Transmembrane</keyword>
<evidence type="ECO:0000256" key="1">
    <source>
        <dbReference type="ARBA" id="ARBA00000085"/>
    </source>
</evidence>
<dbReference type="InterPro" id="IPR005467">
    <property type="entry name" value="His_kinase_dom"/>
</dbReference>
<dbReference type="SMART" id="SM00387">
    <property type="entry name" value="HATPase_c"/>
    <property type="match status" value="1"/>
</dbReference>
<feature type="domain" description="Histidine kinase" evidence="12">
    <location>
        <begin position="273"/>
        <end position="492"/>
    </location>
</feature>
<dbReference type="InterPro" id="IPR004358">
    <property type="entry name" value="Sig_transdc_His_kin-like_C"/>
</dbReference>
<dbReference type="Gene3D" id="1.10.287.130">
    <property type="match status" value="1"/>
</dbReference>
<evidence type="ECO:0000256" key="4">
    <source>
        <dbReference type="ARBA" id="ARBA00022553"/>
    </source>
</evidence>
<keyword evidence="4" id="KW-0597">Phosphoprotein</keyword>
<dbReference type="Gene3D" id="6.10.340.10">
    <property type="match status" value="1"/>
</dbReference>
<gene>
    <name evidence="14" type="ORF">ACFPET_11545</name>
</gene>
<dbReference type="CDD" id="cd00075">
    <property type="entry name" value="HATPase"/>
    <property type="match status" value="1"/>
</dbReference>
<dbReference type="SMART" id="SM00304">
    <property type="entry name" value="HAMP"/>
    <property type="match status" value="1"/>
</dbReference>
<dbReference type="InterPro" id="IPR050428">
    <property type="entry name" value="TCS_sensor_his_kinase"/>
</dbReference>
<protein>
    <recommendedName>
        <fullName evidence="3">histidine kinase</fullName>
        <ecNumber evidence="3">2.7.13.3</ecNumber>
    </recommendedName>
</protein>
<evidence type="ECO:0000259" key="13">
    <source>
        <dbReference type="PROSITE" id="PS50885"/>
    </source>
</evidence>
<comment type="subcellular location">
    <subcellularLocation>
        <location evidence="2">Cell membrane</location>
    </subcellularLocation>
</comment>
<dbReference type="PRINTS" id="PR00344">
    <property type="entry name" value="BCTRLSENSOR"/>
</dbReference>
<dbReference type="Gene3D" id="3.30.565.10">
    <property type="entry name" value="Histidine kinase-like ATPase, C-terminal domain"/>
    <property type="match status" value="1"/>
</dbReference>
<dbReference type="EC" id="2.7.13.3" evidence="3"/>
<evidence type="ECO:0000256" key="2">
    <source>
        <dbReference type="ARBA" id="ARBA00004236"/>
    </source>
</evidence>
<sequence length="505" mass="54831">MLGGMRREAGDFRRGLRRKWDRTPLRVRLTASVLVLVAGSLVLISVAALVALHTYFLSTVDAELKNRLERLKPAEIAQSTESDNSFRPTQYYFFAVYADGRQEMRPNKPDAAPSFTVDDVVDADGRAFTALAADGSVRWRVLALPVDSGGDGTGPAYYALTYKLDHFDQAVAGLVWVIILVGTGVLAGLATLGAGLVRASLSPLRQIETTAAIIAAGDYSRRVPDRDPQTEMGRVGVAINSMLKKIEVSIRDRERSEERALHSEQRMREFIADASHELRTPLTSVRGYAELVRTNPGMPEGDRQYYIGQIEESAKRMGLLVSDLLLLARLDQERPIELRPVELTSILVDAVSAAQVSGADHGFAYEGPDRDVVVAGDRSRLRQVFDNLLGNAVRHTPAGTEVTLAVRLSEDGSSVAVDVRDDGPGMTEEDRRRVFQRFYRTAGPVSQPGQSGGHGLGLAIVAAIVKAHHGSVAVESALGEGACFTVELHVVEPPEAASEGEPEER</sequence>
<evidence type="ECO:0000313" key="15">
    <source>
        <dbReference type="Proteomes" id="UP001595823"/>
    </source>
</evidence>